<evidence type="ECO:0008006" key="4">
    <source>
        <dbReference type="Google" id="ProtNLM"/>
    </source>
</evidence>
<dbReference type="STRING" id="928856.SAMN04488049_1263"/>
<gene>
    <name evidence="2" type="ORF">TRM7557_01744</name>
</gene>
<evidence type="ECO:0000256" key="1">
    <source>
        <dbReference type="SAM" id="SignalP"/>
    </source>
</evidence>
<dbReference type="RefSeq" id="WP_058289830.1">
    <property type="nucleotide sequence ID" value="NZ_CYSD01000025.1"/>
</dbReference>
<name>A0A0N7LZN3_9RHOB</name>
<proteinExistence type="predicted"/>
<dbReference type="AlphaFoldDB" id="A0A0N7LZN3"/>
<feature type="signal peptide" evidence="1">
    <location>
        <begin position="1"/>
        <end position="24"/>
    </location>
</feature>
<keyword evidence="1" id="KW-0732">Signal</keyword>
<dbReference type="Proteomes" id="UP000052022">
    <property type="component" value="Unassembled WGS sequence"/>
</dbReference>
<evidence type="ECO:0000313" key="2">
    <source>
        <dbReference type="EMBL" id="CUH78145.1"/>
    </source>
</evidence>
<keyword evidence="3" id="KW-1185">Reference proteome</keyword>
<dbReference type="EMBL" id="CYSD01000025">
    <property type="protein sequence ID" value="CUH78145.1"/>
    <property type="molecule type" value="Genomic_DNA"/>
</dbReference>
<reference evidence="2 3" key="1">
    <citation type="submission" date="2015-09" db="EMBL/GenBank/DDBJ databases">
        <authorList>
            <consortium name="Swine Surveillance"/>
        </authorList>
    </citation>
    <scope>NUCLEOTIDE SEQUENCE [LARGE SCALE GENOMIC DNA]</scope>
    <source>
        <strain evidence="2 3">CECT 7557</strain>
    </source>
</reference>
<organism evidence="2 3">
    <name type="scientific">Tritonibacter multivorans</name>
    <dbReference type="NCBI Taxonomy" id="928856"/>
    <lineage>
        <taxon>Bacteria</taxon>
        <taxon>Pseudomonadati</taxon>
        <taxon>Pseudomonadota</taxon>
        <taxon>Alphaproteobacteria</taxon>
        <taxon>Rhodobacterales</taxon>
        <taxon>Paracoccaceae</taxon>
        <taxon>Tritonibacter</taxon>
    </lineage>
</organism>
<sequence length="146" mass="15982">MFRRLFQLFAFTCFSVVAVGPAMADPAFLIELNKATEKNTSDTGACEIVIFAHNRLGTGLKEISFKLAVVDSASQFNTMLSLPLGAMRINDSKFASYTLKKPCGEISKVVINDVHRCLPTDGEAASDICNEWLEVNSLEAEIEMAL</sequence>
<evidence type="ECO:0000313" key="3">
    <source>
        <dbReference type="Proteomes" id="UP000052022"/>
    </source>
</evidence>
<accession>A0A0N7LZN3</accession>
<protein>
    <recommendedName>
        <fullName evidence="4">Tat pathway signal sequence domain protein</fullName>
    </recommendedName>
</protein>
<feature type="chain" id="PRO_5006015741" description="Tat pathway signal sequence domain protein" evidence="1">
    <location>
        <begin position="25"/>
        <end position="146"/>
    </location>
</feature>